<sequence length="119" mass="13415">MKALVHIESGIVNEIVADDATFDVHSDFAWKEFDGTALSYKENAETGSSFTYDQETDAISRKAEETPSYEVLRRWAYNPIEEQLDQLWHDIDDGKLGDTAKTGVWYNGVKSTKDAHPKG</sequence>
<name>M4QDV1_9CAUD</name>
<dbReference type="Proteomes" id="UP000201235">
    <property type="component" value="Segment"/>
</dbReference>
<dbReference type="KEGG" id="vg:15312014"/>
<gene>
    <name evidence="1" type="ORF">CPPG_00046</name>
</gene>
<keyword evidence="2" id="KW-1185">Reference proteome</keyword>
<organism evidence="1 2">
    <name type="scientific">Cyanophage P-RSM1</name>
    <dbReference type="NCBI Taxonomy" id="536444"/>
    <lineage>
        <taxon>Viruses</taxon>
        <taxon>Duplodnaviria</taxon>
        <taxon>Heunggongvirae</taxon>
        <taxon>Uroviricota</taxon>
        <taxon>Caudoviricetes</taxon>
        <taxon>Pantevenvirales</taxon>
        <taxon>Kyanoviridae</taxon>
        <taxon>Emcearvirus</taxon>
        <taxon>Emcearvirus gerard</taxon>
    </lineage>
</organism>
<protein>
    <submittedName>
        <fullName evidence="1">Uncharacterized protein</fullName>
    </submittedName>
</protein>
<dbReference type="RefSeq" id="YP_007877598.1">
    <property type="nucleotide sequence ID" value="NC_021071.1"/>
</dbReference>
<evidence type="ECO:0000313" key="2">
    <source>
        <dbReference type="Proteomes" id="UP000201235"/>
    </source>
</evidence>
<accession>M4QDV1</accession>
<dbReference type="OrthoDB" id="23687at10239"/>
<evidence type="ECO:0000313" key="1">
    <source>
        <dbReference type="EMBL" id="AGH26363.1"/>
    </source>
</evidence>
<dbReference type="GeneID" id="15312014"/>
<proteinExistence type="predicted"/>
<reference evidence="1 2" key="1">
    <citation type="submission" date="2010-11" db="EMBL/GenBank/DDBJ databases">
        <title>The Genome Sequence of Cyanophage P-RSM1.</title>
        <authorList>
            <consortium name="The Broad Institute Genome Sequencing Platform"/>
            <person name="Henn M.R."/>
            <person name="Sullivan M.S."/>
            <person name="Osburne M.S."/>
            <person name="Levin J."/>
            <person name="Malboeuf C."/>
            <person name="Casali M."/>
            <person name="Russ C."/>
            <person name="Lennon N."/>
            <person name="Chapman S.B."/>
            <person name="Erlich R."/>
            <person name="Young S.K."/>
            <person name="Yandava C."/>
            <person name="Zeng Q."/>
            <person name="Alvarado L."/>
            <person name="Anderson S."/>
            <person name="Berlin A."/>
            <person name="Chen Z."/>
            <person name="Freedman E."/>
            <person name="Gellesch M."/>
            <person name="Goldberg J."/>
            <person name="Green L."/>
            <person name="Griggs A."/>
            <person name="Gujja S."/>
            <person name="Heilman E.R."/>
            <person name="Heiman D."/>
            <person name="Hollinger A."/>
            <person name="Howarth C."/>
            <person name="Larson L."/>
            <person name="Mehta T."/>
            <person name="Pearson M."/>
            <person name="Roberts A."/>
            <person name="Ryan E."/>
            <person name="Saif S."/>
            <person name="Shea T."/>
            <person name="Shenoy N."/>
            <person name="Sisk P."/>
            <person name="Stolte C."/>
            <person name="Sykes S."/>
            <person name="White J."/>
            <person name="Yu Q."/>
            <person name="Coleman M.L."/>
            <person name="Huang K.H."/>
            <person name="Weigele P.R."/>
            <person name="DeFrancesco A.S."/>
            <person name="Kern S.E."/>
            <person name="Thompson L.R."/>
            <person name="Fu R."/>
            <person name="Hombeck B."/>
            <person name="Chisholm S.W."/>
            <person name="Haas B."/>
            <person name="Nusbaum C."/>
            <person name="Birren B."/>
        </authorList>
    </citation>
    <scope>NUCLEOTIDE SEQUENCE [LARGE SCALE GENOMIC DNA]</scope>
    <source>
        <strain evidence="1 2">P-RSM1</strain>
    </source>
</reference>
<dbReference type="EMBL" id="HQ634175">
    <property type="protein sequence ID" value="AGH26363.1"/>
    <property type="molecule type" value="Genomic_DNA"/>
</dbReference>